<dbReference type="Proteomes" id="UP000294292">
    <property type="component" value="Chromosome"/>
</dbReference>
<evidence type="ECO:0000256" key="1">
    <source>
        <dbReference type="SAM" id="MobiDB-lite"/>
    </source>
</evidence>
<organism evidence="2 3">
    <name type="scientific">Paenisporosarcina antarctica</name>
    <dbReference type="NCBI Taxonomy" id="417367"/>
    <lineage>
        <taxon>Bacteria</taxon>
        <taxon>Bacillati</taxon>
        <taxon>Bacillota</taxon>
        <taxon>Bacilli</taxon>
        <taxon>Bacillales</taxon>
        <taxon>Caryophanaceae</taxon>
        <taxon>Paenisporosarcina</taxon>
    </lineage>
</organism>
<evidence type="ECO:0000313" key="2">
    <source>
        <dbReference type="EMBL" id="QBP40886.1"/>
    </source>
</evidence>
<feature type="compositionally biased region" description="Low complexity" evidence="1">
    <location>
        <begin position="73"/>
        <end position="97"/>
    </location>
</feature>
<evidence type="ECO:0000313" key="3">
    <source>
        <dbReference type="Proteomes" id="UP000294292"/>
    </source>
</evidence>
<proteinExistence type="predicted"/>
<gene>
    <name evidence="2" type="ORF">E2636_07000</name>
</gene>
<dbReference type="OrthoDB" id="2860117at2"/>
<evidence type="ECO:0008006" key="4">
    <source>
        <dbReference type="Google" id="ProtNLM"/>
    </source>
</evidence>
<protein>
    <recommendedName>
        <fullName evidence="4">YqfQ-like protein</fullName>
    </recommendedName>
</protein>
<accession>A0A4P6ZZA8</accession>
<dbReference type="Pfam" id="PF14181">
    <property type="entry name" value="YqfQ"/>
    <property type="match status" value="1"/>
</dbReference>
<dbReference type="RefSeq" id="WP_134209557.1">
    <property type="nucleotide sequence ID" value="NZ_CP038015.1"/>
</dbReference>
<reference evidence="2 3" key="1">
    <citation type="submission" date="2019-03" db="EMBL/GenBank/DDBJ databases">
        <title>Complete genome sequence of Paenisporosarcina antarctica CGMCC 1.6503T.</title>
        <authorList>
            <person name="Rong J.-C."/>
            <person name="Chi N.-Y."/>
            <person name="Zhang Q.-F."/>
        </authorList>
    </citation>
    <scope>NUCLEOTIDE SEQUENCE [LARGE SCALE GENOMIC DNA]</scope>
    <source>
        <strain evidence="2 3">CGMCC 1.6503</strain>
    </source>
</reference>
<dbReference type="AlphaFoldDB" id="A0A4P6ZZA8"/>
<name>A0A4P6ZZA8_9BACL</name>
<dbReference type="KEGG" id="panc:E2636_07000"/>
<feature type="region of interest" description="Disordered" evidence="1">
    <location>
        <begin position="62"/>
        <end position="97"/>
    </location>
</feature>
<dbReference type="EMBL" id="CP038015">
    <property type="protein sequence ID" value="QBP40886.1"/>
    <property type="molecule type" value="Genomic_DNA"/>
</dbReference>
<keyword evidence="3" id="KW-1185">Reference proteome</keyword>
<dbReference type="InterPro" id="IPR025571">
    <property type="entry name" value="YqfQ"/>
</dbReference>
<sequence length="182" mass="19328">MRYQSFYPFSQSQIPQIPNVPQPPPTLQNGFLNSLLGLGGNRTPAQAPNRFPGGTSQIPFGLGNTGIPQGSNPFSGGPSQNPFSGGNPGNPGIPQGNRMEQYLQTADRFLSTAQQLTPMVQKVTPMVQNLPALWKIYRGFQNMPDATNLGGATRAATTAATAATAVSRSSGLSQPRIFQPPF</sequence>